<feature type="transmembrane region" description="Helical" evidence="8">
    <location>
        <begin position="390"/>
        <end position="412"/>
    </location>
</feature>
<evidence type="ECO:0000313" key="9">
    <source>
        <dbReference type="EMBL" id="KKT86909.1"/>
    </source>
</evidence>
<feature type="transmembrane region" description="Helical" evidence="8">
    <location>
        <begin position="330"/>
        <end position="349"/>
    </location>
</feature>
<dbReference type="InterPro" id="IPR050297">
    <property type="entry name" value="LipidA_mod_glycosyltrf_83"/>
</dbReference>
<dbReference type="GO" id="GO:0009103">
    <property type="term" value="P:lipopolysaccharide biosynthetic process"/>
    <property type="evidence" value="ECO:0007669"/>
    <property type="project" value="UniProtKB-ARBA"/>
</dbReference>
<accession>A0A0G1NRT1</accession>
<keyword evidence="3" id="KW-0328">Glycosyltransferase</keyword>
<dbReference type="InterPro" id="IPR021280">
    <property type="entry name" value="TMEM260-like"/>
</dbReference>
<feature type="transmembrane region" description="Helical" evidence="8">
    <location>
        <begin position="140"/>
        <end position="157"/>
    </location>
</feature>
<evidence type="ECO:0000256" key="3">
    <source>
        <dbReference type="ARBA" id="ARBA00022676"/>
    </source>
</evidence>
<evidence type="ECO:0000313" key="10">
    <source>
        <dbReference type="Proteomes" id="UP000033958"/>
    </source>
</evidence>
<feature type="transmembrane region" description="Helical" evidence="8">
    <location>
        <begin position="236"/>
        <end position="256"/>
    </location>
</feature>
<feature type="transmembrane region" description="Helical" evidence="8">
    <location>
        <begin position="194"/>
        <end position="224"/>
    </location>
</feature>
<evidence type="ECO:0000256" key="4">
    <source>
        <dbReference type="ARBA" id="ARBA00022679"/>
    </source>
</evidence>
<dbReference type="EMBL" id="LCJZ01000011">
    <property type="protein sequence ID" value="KKT86909.1"/>
    <property type="molecule type" value="Genomic_DNA"/>
</dbReference>
<evidence type="ECO:0000256" key="1">
    <source>
        <dbReference type="ARBA" id="ARBA00004651"/>
    </source>
</evidence>
<evidence type="ECO:0000256" key="6">
    <source>
        <dbReference type="ARBA" id="ARBA00022989"/>
    </source>
</evidence>
<dbReference type="GO" id="GO:0016763">
    <property type="term" value="F:pentosyltransferase activity"/>
    <property type="evidence" value="ECO:0007669"/>
    <property type="project" value="TreeGrafter"/>
</dbReference>
<keyword evidence="5 8" id="KW-0812">Transmembrane</keyword>
<keyword evidence="4" id="KW-0808">Transferase</keyword>
<feature type="transmembrane region" description="Helical" evidence="8">
    <location>
        <begin position="355"/>
        <end position="378"/>
    </location>
</feature>
<dbReference type="GO" id="GO:0005886">
    <property type="term" value="C:plasma membrane"/>
    <property type="evidence" value="ECO:0007669"/>
    <property type="project" value="UniProtKB-SubCell"/>
</dbReference>
<sequence>MLHELFYNIKVKRLSAAKRTQVQFRSKLRLFFNDWRQEHYDRCWIGVISGIVIVSRWWGRSTYLFASDSGLYALALEKYDLSLQQPHPPGYPLYILLAKVLSWFIPDANTAFVLISIGFSVLALWAVFSLAKIVYDRRTAWISLALWVVAPMLWFHGQVAMNYMADAFFSAIVGHYIYHSVVNQHDVRLARRSLLLASISLAIGGGFRPTLVVFLLPVWLWALWQRRNWREQIMHVSWLVAIVTAWVLPQIWLSGGWQKFFPAMSSMFLSKSGIYSFSVFAAGLGKAWHRMGLIWHNLLLNFGISALAAIIYLFTWLVPEQQEFKISPRVWLWNLWIWPVTLFYILIIFNMPGYLLVVLPAITILVAQAIIRLGTILAQAYRPPTGQSRQLIPTILTMFVVLAMSWNVWTYWKPDAKIEMQKNTHQSIKSSNDLWASLNVAVREKFNPQNTIIGLQDSFVLWGLPQFAYYFPEYPVYIRLFWGIANPDDKKWILAYRHHIQLVDQLEIVPTDTNLIVIRGNWNQPEAQYRQVDLEGIGSMAYYDLTDTSIRALLSQLPYIKVNNWSQNNNDQP</sequence>
<dbReference type="Proteomes" id="UP000033958">
    <property type="component" value="Unassembled WGS sequence"/>
</dbReference>
<comment type="subcellular location">
    <subcellularLocation>
        <location evidence="1">Cell membrane</location>
        <topology evidence="1">Multi-pass membrane protein</topology>
    </subcellularLocation>
</comment>
<evidence type="ECO:0000256" key="7">
    <source>
        <dbReference type="ARBA" id="ARBA00023136"/>
    </source>
</evidence>
<evidence type="ECO:0000256" key="5">
    <source>
        <dbReference type="ARBA" id="ARBA00022692"/>
    </source>
</evidence>
<keyword evidence="6 8" id="KW-1133">Transmembrane helix</keyword>
<dbReference type="PANTHER" id="PTHR33908:SF11">
    <property type="entry name" value="MEMBRANE PROTEIN"/>
    <property type="match status" value="1"/>
</dbReference>
<keyword evidence="7 8" id="KW-0472">Membrane</keyword>
<dbReference type="AlphaFoldDB" id="A0A0G1NRT1"/>
<gene>
    <name evidence="9" type="ORF">VE97_C0011G0005</name>
</gene>
<keyword evidence="2" id="KW-1003">Cell membrane</keyword>
<organism evidence="9 10">
    <name type="scientific">candidate division Kazan bacterium GW2011_GWB1_45_10</name>
    <dbReference type="NCBI Taxonomy" id="1620411"/>
    <lineage>
        <taxon>Bacteria</taxon>
        <taxon>Bacteria division Kazan-3B-28</taxon>
    </lineage>
</organism>
<feature type="transmembrane region" description="Helical" evidence="8">
    <location>
        <begin position="268"/>
        <end position="288"/>
    </location>
</feature>
<comment type="caution">
    <text evidence="9">The sequence shown here is derived from an EMBL/GenBank/DDBJ whole genome shotgun (WGS) entry which is preliminary data.</text>
</comment>
<name>A0A0G1NRT1_UNCK3</name>
<dbReference type="Pfam" id="PF11028">
    <property type="entry name" value="TMEM260-like"/>
    <property type="match status" value="1"/>
</dbReference>
<feature type="transmembrane region" description="Helical" evidence="8">
    <location>
        <begin position="294"/>
        <end position="318"/>
    </location>
</feature>
<feature type="transmembrane region" description="Helical" evidence="8">
    <location>
        <begin position="43"/>
        <end position="59"/>
    </location>
</feature>
<evidence type="ECO:0000256" key="2">
    <source>
        <dbReference type="ARBA" id="ARBA00022475"/>
    </source>
</evidence>
<protein>
    <recommendedName>
        <fullName evidence="11">Glycosyltransferase RgtA/B/C/D-like domain-containing protein</fullName>
    </recommendedName>
</protein>
<evidence type="ECO:0008006" key="11">
    <source>
        <dbReference type="Google" id="ProtNLM"/>
    </source>
</evidence>
<feature type="transmembrane region" description="Helical" evidence="8">
    <location>
        <begin position="110"/>
        <end position="128"/>
    </location>
</feature>
<reference evidence="9 10" key="1">
    <citation type="journal article" date="2015" name="Nature">
        <title>rRNA introns, odd ribosomes, and small enigmatic genomes across a large radiation of phyla.</title>
        <authorList>
            <person name="Brown C.T."/>
            <person name="Hug L.A."/>
            <person name="Thomas B.C."/>
            <person name="Sharon I."/>
            <person name="Castelle C.J."/>
            <person name="Singh A."/>
            <person name="Wilkins M.J."/>
            <person name="Williams K.H."/>
            <person name="Banfield J.F."/>
        </authorList>
    </citation>
    <scope>NUCLEOTIDE SEQUENCE [LARGE SCALE GENOMIC DNA]</scope>
</reference>
<proteinExistence type="predicted"/>
<dbReference type="PANTHER" id="PTHR33908">
    <property type="entry name" value="MANNOSYLTRANSFERASE YKCB-RELATED"/>
    <property type="match status" value="1"/>
</dbReference>
<evidence type="ECO:0000256" key="8">
    <source>
        <dbReference type="SAM" id="Phobius"/>
    </source>
</evidence>